<sequence>MADTTSTEDSSRLFHDALRTFGFDDGTLRPLTRLNRRATPGFETKNGKSKSKSAGKQRFQNNTERLEELQELFFANAQAAGSKRSVLLLFQGMDTSGKGSTIKRILGCMDPQGVQQVGFKKPTDEELQHDFLWRIRKHTPQPGEIAIFDRSHYEDVLVHRVDKLASPSELKRRYGAIRQFEKDLANDETTVLKIMLHISPEEQYERLSDRLDRHDKRWKFSPADIDSREQWDEYMEAYQIAIEETDKKHAPWFVIPADRKWYARLAVQGLLIETLESMTLEWPAASFDIEEQRRRLDASR</sequence>
<dbReference type="Pfam" id="PF03976">
    <property type="entry name" value="PPK2"/>
    <property type="match status" value="1"/>
</dbReference>
<dbReference type="SUPFAM" id="SSF52540">
    <property type="entry name" value="P-loop containing nucleoside triphosphate hydrolases"/>
    <property type="match status" value="1"/>
</dbReference>
<dbReference type="Proteomes" id="UP001501461">
    <property type="component" value="Unassembled WGS sequence"/>
</dbReference>
<dbReference type="PANTHER" id="PTHR34383">
    <property type="entry name" value="POLYPHOSPHATE:AMP PHOSPHOTRANSFERASE-RELATED"/>
    <property type="match status" value="1"/>
</dbReference>
<dbReference type="EMBL" id="BAAAMN010000005">
    <property type="protein sequence ID" value="GAA2026037.1"/>
    <property type="molecule type" value="Genomic_DNA"/>
</dbReference>
<evidence type="ECO:0000313" key="3">
    <source>
        <dbReference type="EMBL" id="GAA2026037.1"/>
    </source>
</evidence>
<evidence type="ECO:0000256" key="1">
    <source>
        <dbReference type="SAM" id="MobiDB-lite"/>
    </source>
</evidence>
<evidence type="ECO:0000313" key="4">
    <source>
        <dbReference type="Proteomes" id="UP001501461"/>
    </source>
</evidence>
<organism evidence="3 4">
    <name type="scientific">Yaniella flava</name>
    <dbReference type="NCBI Taxonomy" id="287930"/>
    <lineage>
        <taxon>Bacteria</taxon>
        <taxon>Bacillati</taxon>
        <taxon>Actinomycetota</taxon>
        <taxon>Actinomycetes</taxon>
        <taxon>Micrococcales</taxon>
        <taxon>Micrococcaceae</taxon>
        <taxon>Yaniella</taxon>
    </lineage>
</organism>
<proteinExistence type="predicted"/>
<reference evidence="4" key="1">
    <citation type="journal article" date="2019" name="Int. J. Syst. Evol. Microbiol.">
        <title>The Global Catalogue of Microorganisms (GCM) 10K type strain sequencing project: providing services to taxonomists for standard genome sequencing and annotation.</title>
        <authorList>
            <consortium name="The Broad Institute Genomics Platform"/>
            <consortium name="The Broad Institute Genome Sequencing Center for Infectious Disease"/>
            <person name="Wu L."/>
            <person name="Ma J."/>
        </authorList>
    </citation>
    <scope>NUCLEOTIDE SEQUENCE [LARGE SCALE GENOMIC DNA]</scope>
    <source>
        <strain evidence="4">JCM 13595</strain>
    </source>
</reference>
<protein>
    <recommendedName>
        <fullName evidence="2">Polyphosphate kinase-2-related domain-containing protein</fullName>
    </recommendedName>
</protein>
<name>A0ABP5FG97_9MICC</name>
<evidence type="ECO:0000259" key="2">
    <source>
        <dbReference type="Pfam" id="PF03976"/>
    </source>
</evidence>
<dbReference type="Gene3D" id="3.40.50.300">
    <property type="entry name" value="P-loop containing nucleotide triphosphate hydrolases"/>
    <property type="match status" value="1"/>
</dbReference>
<accession>A0ABP5FG97</accession>
<keyword evidence="4" id="KW-1185">Reference proteome</keyword>
<dbReference type="InterPro" id="IPR022488">
    <property type="entry name" value="PPK2-related"/>
</dbReference>
<comment type="caution">
    <text evidence="3">The sequence shown here is derived from an EMBL/GenBank/DDBJ whole genome shotgun (WGS) entry which is preliminary data.</text>
</comment>
<dbReference type="RefSeq" id="WP_343955745.1">
    <property type="nucleotide sequence ID" value="NZ_BAAAMN010000005.1"/>
</dbReference>
<feature type="region of interest" description="Disordered" evidence="1">
    <location>
        <begin position="32"/>
        <end position="58"/>
    </location>
</feature>
<gene>
    <name evidence="3" type="ORF">GCM10009720_02120</name>
</gene>
<dbReference type="InterPro" id="IPR022300">
    <property type="entry name" value="PPK2-rel_1"/>
</dbReference>
<dbReference type="NCBIfam" id="TIGR03709">
    <property type="entry name" value="PPK2_rel_1"/>
    <property type="match status" value="1"/>
</dbReference>
<dbReference type="InterPro" id="IPR027417">
    <property type="entry name" value="P-loop_NTPase"/>
</dbReference>
<feature type="domain" description="Polyphosphate kinase-2-related" evidence="2">
    <location>
        <begin position="64"/>
        <end position="279"/>
    </location>
</feature>
<dbReference type="PANTHER" id="PTHR34383:SF3">
    <property type="entry name" value="POLYPHOSPHATE:AMP PHOSPHOTRANSFERASE"/>
    <property type="match status" value="1"/>
</dbReference>